<proteinExistence type="predicted"/>
<protein>
    <submittedName>
        <fullName evidence="1">Uncharacterized protein</fullName>
    </submittedName>
</protein>
<evidence type="ECO:0000313" key="2">
    <source>
        <dbReference type="Proteomes" id="UP000829447"/>
    </source>
</evidence>
<feature type="non-terminal residue" evidence="1">
    <location>
        <position position="1"/>
    </location>
</feature>
<comment type="caution">
    <text evidence="1">The sequence shown here is derived from an EMBL/GenBank/DDBJ whole genome shotgun (WGS) entry which is preliminary data.</text>
</comment>
<reference evidence="1 2" key="1">
    <citation type="journal article" date="2022" name="bioRxiv">
        <title>An ancient truncated duplication of the anti-Mullerian hormone receptor type 2 gene is a potential conserved master sex determinant in the Pangasiidae catfish family.</title>
        <authorList>
            <person name="Wen M."/>
            <person name="Pan Q."/>
            <person name="Jouanno E."/>
            <person name="Montfort J."/>
            <person name="Zahm M."/>
            <person name="Cabau C."/>
            <person name="Klopp C."/>
            <person name="Iampietro C."/>
            <person name="Roques C."/>
            <person name="Bouchez O."/>
            <person name="Castinel A."/>
            <person name="Donnadieu C."/>
            <person name="Parrinello H."/>
            <person name="Poncet C."/>
            <person name="Belmonte E."/>
            <person name="Gautier V."/>
            <person name="Avarre J.-C."/>
            <person name="Dugue R."/>
            <person name="Gustiano R."/>
            <person name="Ha T.T.T."/>
            <person name="Campet M."/>
            <person name="Sriphairoj K."/>
            <person name="Ribolli J."/>
            <person name="de Almeida F.L."/>
            <person name="Desvignes T."/>
            <person name="Postlethwait J.H."/>
            <person name="Bucao C.F."/>
            <person name="Robinson-Rechavi M."/>
            <person name="Bobe J."/>
            <person name="Herpin A."/>
            <person name="Guiguen Y."/>
        </authorList>
    </citation>
    <scope>NUCLEOTIDE SEQUENCE [LARGE SCALE GENOMIC DNA]</scope>
    <source>
        <strain evidence="1">YG-Dec2019</strain>
    </source>
</reference>
<sequence>RSLPANVPTAGDQRVSTLALVLLGRRNSGKSSAGNTIFGGRVFEAGEKTRHCVQRHGWINGVRLTVVDTPGWSSFGLANATLVRQEILCSVRLCLPRPQAFLLVIPVDAFSNRDCKAVEEHMSLLGYMWNRTVVLFTWADELRGKSIEEHVKKRGKHLQKILEKSGYRYHVLNNETRDEHQVRQLLEIVKETCLTAKLELSSHRQRFYY</sequence>
<dbReference type="Proteomes" id="UP000829447">
    <property type="component" value="Linkage Group LG14"/>
</dbReference>
<evidence type="ECO:0000313" key="1">
    <source>
        <dbReference type="EMBL" id="MCI4385795.1"/>
    </source>
</evidence>
<accession>A0ACC5X4J2</accession>
<dbReference type="EMBL" id="CM040467">
    <property type="protein sequence ID" value="MCI4385795.1"/>
    <property type="molecule type" value="Genomic_DNA"/>
</dbReference>
<name>A0ACC5X4J2_PANGG</name>
<gene>
    <name evidence="1" type="ORF">PGIGA_G00054870</name>
</gene>
<keyword evidence="2" id="KW-1185">Reference proteome</keyword>
<organism evidence="1 2">
    <name type="scientific">Pangasianodon gigas</name>
    <name type="common">Mekong giant catfish</name>
    <name type="synonym">Pangasius gigas</name>
    <dbReference type="NCBI Taxonomy" id="30993"/>
    <lineage>
        <taxon>Eukaryota</taxon>
        <taxon>Metazoa</taxon>
        <taxon>Chordata</taxon>
        <taxon>Craniata</taxon>
        <taxon>Vertebrata</taxon>
        <taxon>Euteleostomi</taxon>
        <taxon>Actinopterygii</taxon>
        <taxon>Neopterygii</taxon>
        <taxon>Teleostei</taxon>
        <taxon>Ostariophysi</taxon>
        <taxon>Siluriformes</taxon>
        <taxon>Pangasiidae</taxon>
        <taxon>Pangasianodon</taxon>
    </lineage>
</organism>